<dbReference type="GO" id="GO:0016757">
    <property type="term" value="F:glycosyltransferase activity"/>
    <property type="evidence" value="ECO:0007669"/>
    <property type="project" value="InterPro"/>
</dbReference>
<dbReference type="Proteomes" id="UP000808349">
    <property type="component" value="Unassembled WGS sequence"/>
</dbReference>
<organism evidence="3 4">
    <name type="scientific">Candidatus Defluviibacterium haderslevense</name>
    <dbReference type="NCBI Taxonomy" id="2981993"/>
    <lineage>
        <taxon>Bacteria</taxon>
        <taxon>Pseudomonadati</taxon>
        <taxon>Bacteroidota</taxon>
        <taxon>Saprospiria</taxon>
        <taxon>Saprospirales</taxon>
        <taxon>Saprospiraceae</taxon>
        <taxon>Candidatus Defluviibacterium</taxon>
    </lineage>
</organism>
<dbReference type="AlphaFoldDB" id="A0A9D7SBS7"/>
<evidence type="ECO:0000313" key="3">
    <source>
        <dbReference type="EMBL" id="MBK9719054.1"/>
    </source>
</evidence>
<evidence type="ECO:0000313" key="4">
    <source>
        <dbReference type="Proteomes" id="UP000808349"/>
    </source>
</evidence>
<feature type="domain" description="Glycosyl transferase family 1" evidence="2">
    <location>
        <begin position="195"/>
        <end position="346"/>
    </location>
</feature>
<keyword evidence="1" id="KW-0808">Transferase</keyword>
<dbReference type="InterPro" id="IPR001296">
    <property type="entry name" value="Glyco_trans_1"/>
</dbReference>
<comment type="caution">
    <text evidence="3">The sequence shown here is derived from an EMBL/GenBank/DDBJ whole genome shotgun (WGS) entry which is preliminary data.</text>
</comment>
<dbReference type="GO" id="GO:0009103">
    <property type="term" value="P:lipopolysaccharide biosynthetic process"/>
    <property type="evidence" value="ECO:0007669"/>
    <property type="project" value="TreeGrafter"/>
</dbReference>
<protein>
    <submittedName>
        <fullName evidence="3">Glycosyltransferase family 4 protein</fullName>
    </submittedName>
</protein>
<dbReference type="Pfam" id="PF00534">
    <property type="entry name" value="Glycos_transf_1"/>
    <property type="match status" value="1"/>
</dbReference>
<dbReference type="PANTHER" id="PTHR46401:SF2">
    <property type="entry name" value="GLYCOSYLTRANSFERASE WBBK-RELATED"/>
    <property type="match status" value="1"/>
</dbReference>
<evidence type="ECO:0000256" key="1">
    <source>
        <dbReference type="ARBA" id="ARBA00022679"/>
    </source>
</evidence>
<dbReference type="EMBL" id="JADKFW010000015">
    <property type="protein sequence ID" value="MBK9719054.1"/>
    <property type="molecule type" value="Genomic_DNA"/>
</dbReference>
<accession>A0A9D7SBS7</accession>
<dbReference type="SUPFAM" id="SSF53756">
    <property type="entry name" value="UDP-Glycosyltransferase/glycogen phosphorylase"/>
    <property type="match status" value="1"/>
</dbReference>
<dbReference type="PANTHER" id="PTHR46401">
    <property type="entry name" value="GLYCOSYLTRANSFERASE WBBK-RELATED"/>
    <property type="match status" value="1"/>
</dbReference>
<name>A0A9D7SBS7_9BACT</name>
<dbReference type="CDD" id="cd03809">
    <property type="entry name" value="GT4_MtfB-like"/>
    <property type="match status" value="1"/>
</dbReference>
<sequence length="369" mass="42279">MNIYYEAKRIYNNRTGLGNYSRWLVSNYSNCYPEDELILLRPKGNGKKSEVPFSDAEYQIQSYSNFLGYQRSFNLYKFVAEHSVFHGLSNELPILNTSKSILKIVSIHDVIFKVRPNDYAMVDRMIYDFKIKKAVKNAHHIVAISQKTKQDLMLYYGCDPVHISVIYQNCDLLFYERCTIEFRSAIQLKYGLPDDYWISVGSFNARKNQLNLVLAMNQIPEQQRTPILFVGEGNTKNKIIKYIQEYKLEKWFQFVKVESNLELAALYQGALGLIYPSLYEGFGIPAIEALASGIPVIGHKGSAVEEAGGLAGLFIDMVDAEELAYTLIQLPSDSNRLVQLKTNSKTQLAKFENRHLMGLQHDVYKKLNS</sequence>
<reference evidence="3 4" key="1">
    <citation type="submission" date="2020-10" db="EMBL/GenBank/DDBJ databases">
        <title>Connecting structure to function with the recovery of over 1000 high-quality activated sludge metagenome-assembled genomes encoding full-length rRNA genes using long-read sequencing.</title>
        <authorList>
            <person name="Singleton C.M."/>
            <person name="Petriglieri F."/>
            <person name="Kristensen J.M."/>
            <person name="Kirkegaard R.H."/>
            <person name="Michaelsen T.Y."/>
            <person name="Andersen M.H."/>
            <person name="Karst S.M."/>
            <person name="Dueholm M.S."/>
            <person name="Nielsen P.H."/>
            <person name="Albertsen M."/>
        </authorList>
    </citation>
    <scope>NUCLEOTIDE SEQUENCE [LARGE SCALE GENOMIC DNA]</scope>
    <source>
        <strain evidence="3">Ribe_18-Q3-R11-54_BAT3C.373</strain>
    </source>
</reference>
<evidence type="ECO:0000259" key="2">
    <source>
        <dbReference type="Pfam" id="PF00534"/>
    </source>
</evidence>
<dbReference type="Gene3D" id="3.40.50.2000">
    <property type="entry name" value="Glycogen Phosphorylase B"/>
    <property type="match status" value="2"/>
</dbReference>
<gene>
    <name evidence="3" type="ORF">IPO85_16370</name>
</gene>
<proteinExistence type="predicted"/>